<dbReference type="PANTHER" id="PTHR42852:SF17">
    <property type="entry name" value="THIOREDOXIN-LIKE PROTEIN HI_1115"/>
    <property type="match status" value="1"/>
</dbReference>
<dbReference type="InterPro" id="IPR013740">
    <property type="entry name" value="Redoxin"/>
</dbReference>
<proteinExistence type="predicted"/>
<gene>
    <name evidence="4" type="ORF">SAMN05421543_12828</name>
</gene>
<dbReference type="Proteomes" id="UP000183508">
    <property type="component" value="Unassembled WGS sequence"/>
</dbReference>
<dbReference type="RefSeq" id="WP_175511565.1">
    <property type="nucleotide sequence ID" value="NZ_FPBV01000028.1"/>
</dbReference>
<evidence type="ECO:0000313" key="5">
    <source>
        <dbReference type="Proteomes" id="UP000183508"/>
    </source>
</evidence>
<dbReference type="PROSITE" id="PS51352">
    <property type="entry name" value="THIOREDOXIN_2"/>
    <property type="match status" value="1"/>
</dbReference>
<protein>
    <submittedName>
        <fullName evidence="4">Thiol-disulfide isomerase or thioredoxin</fullName>
    </submittedName>
</protein>
<evidence type="ECO:0000256" key="1">
    <source>
        <dbReference type="ARBA" id="ARBA00004196"/>
    </source>
</evidence>
<dbReference type="GO" id="GO:0016853">
    <property type="term" value="F:isomerase activity"/>
    <property type="evidence" value="ECO:0007669"/>
    <property type="project" value="UniProtKB-KW"/>
</dbReference>
<evidence type="ECO:0000259" key="3">
    <source>
        <dbReference type="PROSITE" id="PS51352"/>
    </source>
</evidence>
<comment type="subcellular location">
    <subcellularLocation>
        <location evidence="1">Cell envelope</location>
    </subcellularLocation>
</comment>
<reference evidence="5" key="1">
    <citation type="submission" date="2016-10" db="EMBL/GenBank/DDBJ databases">
        <authorList>
            <person name="Varghese N."/>
        </authorList>
    </citation>
    <scope>NUCLEOTIDE SEQUENCE [LARGE SCALE GENOMIC DNA]</scope>
    <source>
        <strain evidence="5">DSM 17980</strain>
    </source>
</reference>
<dbReference type="PROSITE" id="PS00194">
    <property type="entry name" value="THIOREDOXIN_1"/>
    <property type="match status" value="1"/>
</dbReference>
<evidence type="ECO:0000256" key="2">
    <source>
        <dbReference type="ARBA" id="ARBA00022748"/>
    </source>
</evidence>
<dbReference type="InterPro" id="IPR017937">
    <property type="entry name" value="Thioredoxin_CS"/>
</dbReference>
<organism evidence="4 5">
    <name type="scientific">Alicyclobacillus macrosporangiidus</name>
    <dbReference type="NCBI Taxonomy" id="392015"/>
    <lineage>
        <taxon>Bacteria</taxon>
        <taxon>Bacillati</taxon>
        <taxon>Bacillota</taxon>
        <taxon>Bacilli</taxon>
        <taxon>Bacillales</taxon>
        <taxon>Alicyclobacillaceae</taxon>
        <taxon>Alicyclobacillus</taxon>
    </lineage>
</organism>
<dbReference type="eggNOG" id="COG0526">
    <property type="taxonomic scope" value="Bacteria"/>
</dbReference>
<dbReference type="Gene3D" id="3.40.30.10">
    <property type="entry name" value="Glutaredoxin"/>
    <property type="match status" value="1"/>
</dbReference>
<dbReference type="CDD" id="cd02966">
    <property type="entry name" value="TlpA_like_family"/>
    <property type="match status" value="1"/>
</dbReference>
<keyword evidence="4" id="KW-0413">Isomerase</keyword>
<dbReference type="InterPro" id="IPR036249">
    <property type="entry name" value="Thioredoxin-like_sf"/>
</dbReference>
<keyword evidence="2" id="KW-0201">Cytochrome c-type biogenesis</keyword>
<feature type="domain" description="Thioredoxin" evidence="3">
    <location>
        <begin position="53"/>
        <end position="193"/>
    </location>
</feature>
<dbReference type="EMBL" id="FPBV01000028">
    <property type="protein sequence ID" value="SFV05962.1"/>
    <property type="molecule type" value="Genomic_DNA"/>
</dbReference>
<evidence type="ECO:0000313" key="4">
    <source>
        <dbReference type="EMBL" id="SFV05962.1"/>
    </source>
</evidence>
<accession>A0A1I7L851</accession>
<dbReference type="InterPro" id="IPR050553">
    <property type="entry name" value="Thioredoxin_ResA/DsbE_sf"/>
</dbReference>
<sequence length="193" mass="21076">MKKAHKWLAIGTSTALLIAIVGTVTLKQNSLAASPTAASANGAPGASSVAVAPQTGYKMPPIKLQEYPDNQTIDTDKLRGKPIFINFWTSWCVYCKLETPDIVQAYKQYGDKVVFLSVNVTAQDSMADMEQFVKQYGITWPVALDTTGTVMNEYNIIGFPTSFFVNRQGMIVATNVGAISKENLMAELERISK</sequence>
<keyword evidence="5" id="KW-1185">Reference proteome</keyword>
<dbReference type="GO" id="GO:0016491">
    <property type="term" value="F:oxidoreductase activity"/>
    <property type="evidence" value="ECO:0007669"/>
    <property type="project" value="InterPro"/>
</dbReference>
<dbReference type="InterPro" id="IPR013766">
    <property type="entry name" value="Thioredoxin_domain"/>
</dbReference>
<dbReference type="SUPFAM" id="SSF52833">
    <property type="entry name" value="Thioredoxin-like"/>
    <property type="match status" value="1"/>
</dbReference>
<dbReference type="PANTHER" id="PTHR42852">
    <property type="entry name" value="THIOL:DISULFIDE INTERCHANGE PROTEIN DSBE"/>
    <property type="match status" value="1"/>
</dbReference>
<dbReference type="Pfam" id="PF08534">
    <property type="entry name" value="Redoxin"/>
    <property type="match status" value="1"/>
</dbReference>
<name>A0A1I7L851_9BACL</name>
<dbReference type="STRING" id="392015.SAMN05421543_12828"/>
<dbReference type="AlphaFoldDB" id="A0A1I7L851"/>
<dbReference type="GO" id="GO:0030313">
    <property type="term" value="C:cell envelope"/>
    <property type="evidence" value="ECO:0007669"/>
    <property type="project" value="UniProtKB-SubCell"/>
</dbReference>
<dbReference type="GO" id="GO:0017004">
    <property type="term" value="P:cytochrome complex assembly"/>
    <property type="evidence" value="ECO:0007669"/>
    <property type="project" value="UniProtKB-KW"/>
</dbReference>